<proteinExistence type="predicted"/>
<reference evidence="3" key="1">
    <citation type="submission" date="2020-06" db="EMBL/GenBank/DDBJ databases">
        <authorList>
            <person name="Li T."/>
            <person name="Hu X."/>
            <person name="Zhang T."/>
            <person name="Song X."/>
            <person name="Zhang H."/>
            <person name="Dai N."/>
            <person name="Sheng W."/>
            <person name="Hou X."/>
            <person name="Wei L."/>
        </authorList>
    </citation>
    <scope>NUCLEOTIDE SEQUENCE</scope>
    <source>
        <strain evidence="3">KEN1</strain>
        <tissue evidence="3">Leaf</tissue>
    </source>
</reference>
<dbReference type="SUPFAM" id="SSF56672">
    <property type="entry name" value="DNA/RNA polymerases"/>
    <property type="match status" value="1"/>
</dbReference>
<evidence type="ECO:0000256" key="1">
    <source>
        <dbReference type="SAM" id="MobiDB-lite"/>
    </source>
</evidence>
<gene>
    <name evidence="3" type="ORF">Slati_4222800</name>
</gene>
<dbReference type="SUPFAM" id="SSF56219">
    <property type="entry name" value="DNase I-like"/>
    <property type="match status" value="1"/>
</dbReference>
<feature type="domain" description="Reverse transcriptase" evidence="2">
    <location>
        <begin position="609"/>
        <end position="755"/>
    </location>
</feature>
<sequence>MVLRKLQHTQLPVWIKLWHLPVKLWMNEGLSTVASGIGKPLYPDAITRACTRLDFARVCVMLDISSKLPKHIVIMVPREDGGESACKVDVEYEWLPPKCNACMSLGHLTMECPTTKPKRPPVLVYVQKPPPPVPREQVRQELNNSKEASDGAGTGIVGREDKGKAIILYNAFDTLMELDTIWNVRGLNRRDHQVSVIDLISEHRLQFISLLETRVAVGNVARVQRGILPRWNWFVDYAGPGNCIWLAWDDDFIGVDVLKTGVQFVHYSVLIRSLYMHVFITAVYGVNDVIGQRVLWADLHRLSLTMTNGPWLVGGILTRWWMLVRDTQSLWKRLDRLLVNDWWLDRWPNTFYTSLNARTSDHSPLVLHGDTPGQSISMFRFDNYLALSTEFIHSVRRIWQHRIVGTTMFAVTRKLKALRPMFRAQRQKNGDLSNNVKLAAGFLETAQYLLARDKHSQTFLHLEFCCKLVLRLASRLEQNMLHQRAKIAWMKDGDQCSRIFFRKVAKRRSSKRVFQIMDSDGQVLTTQPAVTNEFDEARSLVSLVSPDEIKQAVFDIDEIKAPGLDGYSAGFFKAAWAVVGGEVTQAILEFFATGRLLKQVNSTLISLIPKVNNPTVVAEFRPISCCNVLYKVITKILVQQIRGILDSLISSSQNAFVPGRSIGDNILLAQELFNGYNQKHLPPRCALKVDLPEAYDTVEWDFLRAVLILFGFSEQFILWIIECVTTPLFSVCLNGAPHGFFRGARGLRQGDPMSHTYLFLLWSKADTASVHVFKRTLMTSADLSGLHANLHKSHLILSRSASLLRDTLLAILDFQEGHLPLRYLGLPLLASRLSIADCQPILQKINGRIRGCDGIILSFAGRVQLIKSVLSALQVYWAMAFILPKHVIKEIEKRLHNFLWKGSTAAGYAKVSWQQIGAGTLFSLWHDPWHDRGPLILQFPLGPRHTSIPTSASLCTVIVEGAWNWPPIANMESMEITHSLSTIHGGSDRILWSGLGGSFSSSAAYAVFSPPGPKVVWSSLLVGAFKIPRHRFILWLAILGRLSALNKPWQQHLGREVFFHWPYNRWPSVIQWASVRWRGKHVVNASLRALLASLVYHLWQERNRRICQHITRTPIDIARIVVSDIRDLIICKQLSRTVSTREIRIFRKNRKNGPAVQCWHREVTRHRSHFAEVAEIAACKATCLQHAATCDLINLQPSHPRPDQAVICSTHDLLEQRPAAVARSCDRASLLRTVSLLRSLVHATTRASCCQVISNLRPETRDLAS</sequence>
<name>A0AAW2TBU7_9LAMI</name>
<dbReference type="Gene3D" id="3.60.10.10">
    <property type="entry name" value="Endonuclease/exonuclease/phosphatase"/>
    <property type="match status" value="1"/>
</dbReference>
<dbReference type="InterPro" id="IPR043502">
    <property type="entry name" value="DNA/RNA_pol_sf"/>
</dbReference>
<comment type="caution">
    <text evidence="3">The sequence shown here is derived from an EMBL/GenBank/DDBJ whole genome shotgun (WGS) entry which is preliminary data.</text>
</comment>
<reference evidence="3" key="2">
    <citation type="journal article" date="2024" name="Plant">
        <title>Genomic evolution and insights into agronomic trait innovations of Sesamum species.</title>
        <authorList>
            <person name="Miao H."/>
            <person name="Wang L."/>
            <person name="Qu L."/>
            <person name="Liu H."/>
            <person name="Sun Y."/>
            <person name="Le M."/>
            <person name="Wang Q."/>
            <person name="Wei S."/>
            <person name="Zheng Y."/>
            <person name="Lin W."/>
            <person name="Duan Y."/>
            <person name="Cao H."/>
            <person name="Xiong S."/>
            <person name="Wang X."/>
            <person name="Wei L."/>
            <person name="Li C."/>
            <person name="Ma Q."/>
            <person name="Ju M."/>
            <person name="Zhao R."/>
            <person name="Li G."/>
            <person name="Mu C."/>
            <person name="Tian Q."/>
            <person name="Mei H."/>
            <person name="Zhang T."/>
            <person name="Gao T."/>
            <person name="Zhang H."/>
        </authorList>
    </citation>
    <scope>NUCLEOTIDE SEQUENCE</scope>
    <source>
        <strain evidence="3">KEN1</strain>
    </source>
</reference>
<accession>A0AAW2TBU7</accession>
<dbReference type="EMBL" id="JACGWN010000015">
    <property type="protein sequence ID" value="KAL0401929.1"/>
    <property type="molecule type" value="Genomic_DNA"/>
</dbReference>
<dbReference type="PANTHER" id="PTHR33116:SF84">
    <property type="entry name" value="RNA-DIRECTED DNA POLYMERASE"/>
    <property type="match status" value="1"/>
</dbReference>
<organism evidence="3">
    <name type="scientific">Sesamum latifolium</name>
    <dbReference type="NCBI Taxonomy" id="2727402"/>
    <lineage>
        <taxon>Eukaryota</taxon>
        <taxon>Viridiplantae</taxon>
        <taxon>Streptophyta</taxon>
        <taxon>Embryophyta</taxon>
        <taxon>Tracheophyta</taxon>
        <taxon>Spermatophyta</taxon>
        <taxon>Magnoliopsida</taxon>
        <taxon>eudicotyledons</taxon>
        <taxon>Gunneridae</taxon>
        <taxon>Pentapetalae</taxon>
        <taxon>asterids</taxon>
        <taxon>lamiids</taxon>
        <taxon>Lamiales</taxon>
        <taxon>Pedaliaceae</taxon>
        <taxon>Sesamum</taxon>
    </lineage>
</organism>
<dbReference type="AlphaFoldDB" id="A0AAW2TBU7"/>
<dbReference type="Pfam" id="PF00078">
    <property type="entry name" value="RVT_1"/>
    <property type="match status" value="1"/>
</dbReference>
<evidence type="ECO:0000313" key="3">
    <source>
        <dbReference type="EMBL" id="KAL0401929.1"/>
    </source>
</evidence>
<dbReference type="InterPro" id="IPR036691">
    <property type="entry name" value="Endo/exonu/phosph_ase_sf"/>
</dbReference>
<feature type="region of interest" description="Disordered" evidence="1">
    <location>
        <begin position="129"/>
        <end position="156"/>
    </location>
</feature>
<dbReference type="PANTHER" id="PTHR33116">
    <property type="entry name" value="REVERSE TRANSCRIPTASE ZINC-BINDING DOMAIN-CONTAINING PROTEIN-RELATED-RELATED"/>
    <property type="match status" value="1"/>
</dbReference>
<dbReference type="CDD" id="cd01650">
    <property type="entry name" value="RT_nLTR_like"/>
    <property type="match status" value="1"/>
</dbReference>
<dbReference type="InterPro" id="IPR000477">
    <property type="entry name" value="RT_dom"/>
</dbReference>
<evidence type="ECO:0000259" key="2">
    <source>
        <dbReference type="Pfam" id="PF00078"/>
    </source>
</evidence>
<protein>
    <recommendedName>
        <fullName evidence="2">Reverse transcriptase domain-containing protein</fullName>
    </recommendedName>
</protein>